<keyword evidence="7" id="KW-1185">Reference proteome</keyword>
<reference evidence="6 7" key="1">
    <citation type="submission" date="2019-06" db="EMBL/GenBank/DDBJ databases">
        <title>Genome analyses of bacteria isolated from kimchi.</title>
        <authorList>
            <person name="Lee S."/>
            <person name="Ahn S."/>
            <person name="Roh S."/>
        </authorList>
    </citation>
    <scope>NUCLEOTIDE SEQUENCE [LARGE SCALE GENOMIC DNA]</scope>
    <source>
        <strain evidence="6 7">CBA4606</strain>
    </source>
</reference>
<accession>A0A5B8T0X9</accession>
<evidence type="ECO:0000256" key="5">
    <source>
        <dbReference type="RuleBase" id="RU004175"/>
    </source>
</evidence>
<dbReference type="PANTHER" id="PTHR21256:SF14">
    <property type="entry name" value="HISTIDINOL DEHYDROGENASE"/>
    <property type="match status" value="1"/>
</dbReference>
<dbReference type="GO" id="GO:0000105">
    <property type="term" value="P:L-histidine biosynthetic process"/>
    <property type="evidence" value="ECO:0007669"/>
    <property type="project" value="TreeGrafter"/>
</dbReference>
<dbReference type="EMBL" id="CP042382">
    <property type="protein sequence ID" value="QEA40640.1"/>
    <property type="molecule type" value="Genomic_DNA"/>
</dbReference>
<organism evidence="6 7">
    <name type="scientific">Pistricoccus aurantiacus</name>
    <dbReference type="NCBI Taxonomy" id="1883414"/>
    <lineage>
        <taxon>Bacteria</taxon>
        <taxon>Pseudomonadati</taxon>
        <taxon>Pseudomonadota</taxon>
        <taxon>Gammaproteobacteria</taxon>
        <taxon>Oceanospirillales</taxon>
        <taxon>Halomonadaceae</taxon>
        <taxon>Pistricoccus</taxon>
    </lineage>
</organism>
<dbReference type="KEGG" id="paur:FGL86_17205"/>
<proteinExistence type="inferred from homology"/>
<dbReference type="Pfam" id="PF00815">
    <property type="entry name" value="Histidinol_dh"/>
    <property type="match status" value="1"/>
</dbReference>
<keyword evidence="3" id="KW-0862">Zinc</keyword>
<name>A0A5B8T0X9_9GAMM</name>
<evidence type="ECO:0000256" key="3">
    <source>
        <dbReference type="ARBA" id="ARBA00022833"/>
    </source>
</evidence>
<dbReference type="GO" id="GO:0005829">
    <property type="term" value="C:cytosol"/>
    <property type="evidence" value="ECO:0007669"/>
    <property type="project" value="TreeGrafter"/>
</dbReference>
<dbReference type="OrthoDB" id="9805269at2"/>
<dbReference type="Gene3D" id="3.40.50.1980">
    <property type="entry name" value="Nitrogenase molybdenum iron protein domain"/>
    <property type="match status" value="1"/>
</dbReference>
<keyword evidence="4" id="KW-0560">Oxidoreductase</keyword>
<evidence type="ECO:0000256" key="1">
    <source>
        <dbReference type="ARBA" id="ARBA00001947"/>
    </source>
</evidence>
<protein>
    <recommendedName>
        <fullName evidence="8">Histidinol dehydrogenase</fullName>
    </recommendedName>
</protein>
<gene>
    <name evidence="6" type="ORF">FGL86_17205</name>
</gene>
<sequence length="151" mass="16909">MRVFIGGTGLKVKTVTIRHLKSAAASGGVEVEDQRVTEAVSSMLNDIHQRGETALGECTQKFDNWIGDFVLSDEKRQKLIEQVPQQVKDDIDFAHRQVQRFAKAQRDSLQEFEIEIEPGVILGQRILPVHCAGCYILGGRYAHAASELYKQ</sequence>
<dbReference type="AlphaFoldDB" id="A0A5B8T0X9"/>
<dbReference type="GO" id="GO:0046872">
    <property type="term" value="F:metal ion binding"/>
    <property type="evidence" value="ECO:0007669"/>
    <property type="project" value="UniProtKB-KW"/>
</dbReference>
<dbReference type="PRINTS" id="PR00083">
    <property type="entry name" value="HOLDHDRGNASE"/>
</dbReference>
<dbReference type="GO" id="GO:0051287">
    <property type="term" value="F:NAD binding"/>
    <property type="evidence" value="ECO:0007669"/>
    <property type="project" value="InterPro"/>
</dbReference>
<dbReference type="PANTHER" id="PTHR21256">
    <property type="entry name" value="HISTIDINOL DEHYDROGENASE HDH"/>
    <property type="match status" value="1"/>
</dbReference>
<evidence type="ECO:0008006" key="8">
    <source>
        <dbReference type="Google" id="ProtNLM"/>
    </source>
</evidence>
<evidence type="ECO:0000256" key="2">
    <source>
        <dbReference type="ARBA" id="ARBA00022723"/>
    </source>
</evidence>
<dbReference type="InterPro" id="IPR012131">
    <property type="entry name" value="Hstdl_DH"/>
</dbReference>
<dbReference type="Proteomes" id="UP000321272">
    <property type="component" value="Chromosome"/>
</dbReference>
<dbReference type="GO" id="GO:0004399">
    <property type="term" value="F:histidinol dehydrogenase activity"/>
    <property type="evidence" value="ECO:0007669"/>
    <property type="project" value="TreeGrafter"/>
</dbReference>
<evidence type="ECO:0000313" key="6">
    <source>
        <dbReference type="EMBL" id="QEA40640.1"/>
    </source>
</evidence>
<comment type="cofactor">
    <cofactor evidence="1">
        <name>Zn(2+)</name>
        <dbReference type="ChEBI" id="CHEBI:29105"/>
    </cofactor>
</comment>
<evidence type="ECO:0000313" key="7">
    <source>
        <dbReference type="Proteomes" id="UP000321272"/>
    </source>
</evidence>
<evidence type="ECO:0000256" key="4">
    <source>
        <dbReference type="ARBA" id="ARBA00023002"/>
    </source>
</evidence>
<comment type="similarity">
    <text evidence="5">Belongs to the histidinol dehydrogenase family.</text>
</comment>
<keyword evidence="2" id="KW-0479">Metal-binding</keyword>